<accession>A0AAW5B6R3</accession>
<reference evidence="1 2" key="1">
    <citation type="journal article" date="2022" name="Evol. Bioinform. Online">
        <title>Draft Genome Sequence of Oceanobacillus jordanicus Strain GSFE11, a Halotolerant Plant Growth-Promoting Bacterial Endophyte Isolated From the Jordan Valley.</title>
        <authorList>
            <person name="Alhindi T."/>
            <person name="Albdaiwi R."/>
        </authorList>
    </citation>
    <scope>NUCLEOTIDE SEQUENCE [LARGE SCALE GENOMIC DNA]</scope>
    <source>
        <strain evidence="1 2">GSFE11</strain>
    </source>
</reference>
<proteinExistence type="predicted"/>
<dbReference type="NCBIfam" id="TIGR01603">
    <property type="entry name" value="maj_tail_phi13"/>
    <property type="match status" value="1"/>
</dbReference>
<dbReference type="EMBL" id="JAIFZM010000005">
    <property type="protein sequence ID" value="MCG3418967.1"/>
    <property type="molecule type" value="Genomic_DNA"/>
</dbReference>
<dbReference type="InterPro" id="IPR006490">
    <property type="entry name" value="Maj_tail_phi13"/>
</dbReference>
<name>A0AAW5B6R3_9BACI</name>
<dbReference type="Proteomes" id="UP001199631">
    <property type="component" value="Unassembled WGS sequence"/>
</dbReference>
<evidence type="ECO:0000313" key="2">
    <source>
        <dbReference type="Proteomes" id="UP001199631"/>
    </source>
</evidence>
<protein>
    <submittedName>
        <fullName evidence="1">Phage tail protein</fullName>
    </submittedName>
</protein>
<dbReference type="Pfam" id="PF04630">
    <property type="entry name" value="Phage_TTP_1"/>
    <property type="match status" value="1"/>
</dbReference>
<evidence type="ECO:0000313" key="1">
    <source>
        <dbReference type="EMBL" id="MCG3418967.1"/>
    </source>
</evidence>
<organism evidence="1 2">
    <name type="scientific">Oceanobacillus jordanicus</name>
    <dbReference type="NCBI Taxonomy" id="2867266"/>
    <lineage>
        <taxon>Bacteria</taxon>
        <taxon>Bacillati</taxon>
        <taxon>Bacillota</taxon>
        <taxon>Bacilli</taxon>
        <taxon>Bacillales</taxon>
        <taxon>Bacillaceae</taxon>
        <taxon>Oceanobacillus</taxon>
    </lineage>
</organism>
<dbReference type="AlphaFoldDB" id="A0AAW5B6R3"/>
<gene>
    <name evidence="1" type="ORF">K3T81_07385</name>
</gene>
<comment type="caution">
    <text evidence="1">The sequence shown here is derived from an EMBL/GenBank/DDBJ whole genome shotgun (WGS) entry which is preliminary data.</text>
</comment>
<dbReference type="InterPro" id="IPR006724">
    <property type="entry name" value="Phage_TTP"/>
</dbReference>
<keyword evidence="2" id="KW-1185">Reference proteome</keyword>
<sequence>MNLQHFADEKNYRASTGVDEFYYGVVGDGTIAEAIERVKFLQTITVEMPQEPVRAYGDNQTAEIAVSGGDVSVTAGFHKIPIEDKETLLGWETVDGITATGSNDNPPYVAAIFAKTYEDGSKEYVGLPKGMFTRPSVTGNTKGESTEFTTEEITASFMDREVEGFDDEKSALFARDTKGVTTNRDALFMKVFGVSHPEAGTPTEPEGV</sequence>